<gene>
    <name evidence="5" type="ORF">CWI36_2403p0010</name>
</gene>
<comment type="similarity">
    <text evidence="1">Belongs to the eukaryotic ribosomal protein eL36 family.</text>
</comment>
<evidence type="ECO:0000256" key="1">
    <source>
        <dbReference type="ARBA" id="ARBA00006509"/>
    </source>
</evidence>
<evidence type="ECO:0000313" key="6">
    <source>
        <dbReference type="Proteomes" id="UP000291404"/>
    </source>
</evidence>
<evidence type="ECO:0000256" key="3">
    <source>
        <dbReference type="ARBA" id="ARBA00023274"/>
    </source>
</evidence>
<dbReference type="EMBL" id="PITI01002403">
    <property type="protein sequence ID" value="TBT98399.1"/>
    <property type="molecule type" value="Genomic_DNA"/>
</dbReference>
<dbReference type="VEuPathDB" id="MicrosporidiaDB:CWI36_2403p0010"/>
<dbReference type="InterPro" id="IPR038097">
    <property type="entry name" value="Ribosomal_eL36_sf"/>
</dbReference>
<organism evidence="5 6">
    <name type="scientific">Hamiltosporidium magnivora</name>
    <dbReference type="NCBI Taxonomy" id="148818"/>
    <lineage>
        <taxon>Eukaryota</taxon>
        <taxon>Fungi</taxon>
        <taxon>Fungi incertae sedis</taxon>
        <taxon>Microsporidia</taxon>
        <taxon>Dubosqiidae</taxon>
        <taxon>Hamiltosporidium</taxon>
    </lineage>
</organism>
<keyword evidence="6" id="KW-1185">Reference proteome</keyword>
<protein>
    <submittedName>
        <fullName evidence="5">Ribosomal protein L36</fullName>
    </submittedName>
</protein>
<proteinExistence type="inferred from homology"/>
<dbReference type="GO" id="GO:0005840">
    <property type="term" value="C:ribosome"/>
    <property type="evidence" value="ECO:0007669"/>
    <property type="project" value="UniProtKB-KW"/>
</dbReference>
<accession>A0A4Q9KWD5</accession>
<feature type="region of interest" description="Disordered" evidence="4">
    <location>
        <begin position="1"/>
        <end position="26"/>
    </location>
</feature>
<dbReference type="InterPro" id="IPR000509">
    <property type="entry name" value="Ribosomal_eL36"/>
</dbReference>
<reference evidence="5 6" key="1">
    <citation type="submission" date="2017-12" db="EMBL/GenBank/DDBJ databases">
        <authorList>
            <person name="Pombert J.-F."/>
            <person name="Haag K.L."/>
            <person name="Ebert D."/>
        </authorList>
    </citation>
    <scope>NUCLEOTIDE SEQUENCE [LARGE SCALE GENOMIC DNA]</scope>
    <source>
        <strain evidence="5">BE-OM-2</strain>
    </source>
</reference>
<dbReference type="Pfam" id="PF01158">
    <property type="entry name" value="Ribosomal_L36e"/>
    <property type="match status" value="1"/>
</dbReference>
<dbReference type="Proteomes" id="UP000291404">
    <property type="component" value="Unassembled WGS sequence"/>
</dbReference>
<sequence length="106" mass="12385">MSKPNKITSEQKKRKQKKEKTNHKVTPLTLERLPRPGKKTMLSTKNEKVLFARSIVTEICGLSPYEKKALEYLRKDKDRRCKKFLKSRLGTLRTAKKKLEALSSRL</sequence>
<dbReference type="AlphaFoldDB" id="A0A4Q9KWD5"/>
<keyword evidence="2 5" id="KW-0689">Ribosomal protein</keyword>
<evidence type="ECO:0000313" key="5">
    <source>
        <dbReference type="EMBL" id="TBT98399.1"/>
    </source>
</evidence>
<dbReference type="GO" id="GO:0003735">
    <property type="term" value="F:structural constituent of ribosome"/>
    <property type="evidence" value="ECO:0007669"/>
    <property type="project" value="InterPro"/>
</dbReference>
<dbReference type="VEuPathDB" id="MicrosporidiaDB:CWI39_0257p0020"/>
<dbReference type="STRING" id="148818.A0A4Q9KWD5"/>
<dbReference type="PANTHER" id="PTHR10114">
    <property type="entry name" value="60S RIBOSOMAL PROTEIN L36"/>
    <property type="match status" value="1"/>
</dbReference>
<dbReference type="GO" id="GO:1990904">
    <property type="term" value="C:ribonucleoprotein complex"/>
    <property type="evidence" value="ECO:0007669"/>
    <property type="project" value="UniProtKB-KW"/>
</dbReference>
<comment type="caution">
    <text evidence="5">The sequence shown here is derived from an EMBL/GenBank/DDBJ whole genome shotgun (WGS) entry which is preliminary data.</text>
</comment>
<evidence type="ECO:0000256" key="4">
    <source>
        <dbReference type="SAM" id="MobiDB-lite"/>
    </source>
</evidence>
<name>A0A4Q9KWD5_9MICR</name>
<feature type="compositionally biased region" description="Basic residues" evidence="4">
    <location>
        <begin position="12"/>
        <end position="23"/>
    </location>
</feature>
<dbReference type="GO" id="GO:0006412">
    <property type="term" value="P:translation"/>
    <property type="evidence" value="ECO:0007669"/>
    <property type="project" value="InterPro"/>
</dbReference>
<evidence type="ECO:0000256" key="2">
    <source>
        <dbReference type="ARBA" id="ARBA00022980"/>
    </source>
</evidence>
<keyword evidence="3" id="KW-0687">Ribonucleoprotein</keyword>
<dbReference type="Gene3D" id="1.10.10.1760">
    <property type="entry name" value="60S ribosomal protein L36"/>
    <property type="match status" value="1"/>
</dbReference>